<name>A0A944DN39_PSEFL</name>
<evidence type="ECO:0000313" key="4">
    <source>
        <dbReference type="EMBL" id="MBT2328895.1"/>
    </source>
</evidence>
<dbReference type="SMART" id="SM00342">
    <property type="entry name" value="HTH_ARAC"/>
    <property type="match status" value="1"/>
</dbReference>
<dbReference type="AlphaFoldDB" id="A0A944DN39"/>
<proteinExistence type="predicted"/>
<dbReference type="GO" id="GO:0043565">
    <property type="term" value="F:sequence-specific DNA binding"/>
    <property type="evidence" value="ECO:0007669"/>
    <property type="project" value="InterPro"/>
</dbReference>
<dbReference type="SUPFAM" id="SSF46689">
    <property type="entry name" value="Homeodomain-like"/>
    <property type="match status" value="2"/>
</dbReference>
<dbReference type="Proteomes" id="UP000692896">
    <property type="component" value="Unassembled WGS sequence"/>
</dbReference>
<reference evidence="4" key="1">
    <citation type="submission" date="2021-03" db="EMBL/GenBank/DDBJ databases">
        <title>Genomic analysis provides insights into the functional capacity of soil bacteria communities inhabiting an altitudinal gradient in the Atacama Desert.</title>
        <authorList>
            <person name="Gonzalez M."/>
            <person name="Maldonado J."/>
            <person name="Maza F."/>
            <person name="Hodar C."/>
            <person name="Cortes M."/>
            <person name="Palma R."/>
            <person name="Andreani C."/>
            <person name="Gaete A."/>
            <person name="Vasquez-Dean J."/>
            <person name="Acuna V."/>
            <person name="Aguado M."/>
            <person name="Mandakovic D."/>
            <person name="Latorre M."/>
            <person name="Orellana A."/>
            <person name="Gutierrez R."/>
            <person name="Montecino M."/>
            <person name="Allende M."/>
            <person name="Maass A."/>
            <person name="Cambiazo V."/>
        </authorList>
    </citation>
    <scope>NUCLEOTIDE SEQUENCE</scope>
    <source>
        <strain evidence="4">ISL-25</strain>
    </source>
</reference>
<keyword evidence="1" id="KW-0805">Transcription regulation</keyword>
<dbReference type="InterPro" id="IPR009594">
    <property type="entry name" value="Tscrpt_reg_HTH_AraC_N"/>
</dbReference>
<keyword evidence="2" id="KW-0804">Transcription</keyword>
<evidence type="ECO:0000256" key="2">
    <source>
        <dbReference type="ARBA" id="ARBA00023163"/>
    </source>
</evidence>
<dbReference type="RefSeq" id="WP_214917653.1">
    <property type="nucleotide sequence ID" value="NZ_JAGGNX010000022.1"/>
</dbReference>
<dbReference type="PANTHER" id="PTHR43436:SF1">
    <property type="entry name" value="TRANSCRIPTIONAL REGULATORY PROTEIN"/>
    <property type="match status" value="1"/>
</dbReference>
<feature type="domain" description="HTH araC/xylS-type" evidence="3">
    <location>
        <begin position="201"/>
        <end position="299"/>
    </location>
</feature>
<dbReference type="PROSITE" id="PS01124">
    <property type="entry name" value="HTH_ARAC_FAMILY_2"/>
    <property type="match status" value="1"/>
</dbReference>
<dbReference type="Pfam" id="PF12833">
    <property type="entry name" value="HTH_18"/>
    <property type="match status" value="1"/>
</dbReference>
<protein>
    <submittedName>
        <fullName evidence="4">AraC family transcriptional regulator</fullName>
    </submittedName>
</protein>
<dbReference type="PANTHER" id="PTHR43436">
    <property type="entry name" value="ARAC-FAMILY TRANSCRIPTIONAL REGULATOR"/>
    <property type="match status" value="1"/>
</dbReference>
<accession>A0A944DN39</accession>
<dbReference type="Gene3D" id="1.10.10.60">
    <property type="entry name" value="Homeodomain-like"/>
    <property type="match status" value="1"/>
</dbReference>
<dbReference type="Pfam" id="PF06719">
    <property type="entry name" value="AraC_N"/>
    <property type="match status" value="1"/>
</dbReference>
<evidence type="ECO:0000256" key="1">
    <source>
        <dbReference type="ARBA" id="ARBA00023015"/>
    </source>
</evidence>
<dbReference type="InterPro" id="IPR018060">
    <property type="entry name" value="HTH_AraC"/>
</dbReference>
<evidence type="ECO:0000313" key="5">
    <source>
        <dbReference type="Proteomes" id="UP000692896"/>
    </source>
</evidence>
<dbReference type="EMBL" id="JAGGOB010000020">
    <property type="protein sequence ID" value="MBT2328895.1"/>
    <property type="molecule type" value="Genomic_DNA"/>
</dbReference>
<comment type="caution">
    <text evidence="4">The sequence shown here is derived from an EMBL/GenBank/DDBJ whole genome shotgun (WGS) entry which is preliminary data.</text>
</comment>
<dbReference type="InterPro" id="IPR009057">
    <property type="entry name" value="Homeodomain-like_sf"/>
</dbReference>
<organism evidence="4 5">
    <name type="scientific">Pseudomonas fluorescens</name>
    <dbReference type="NCBI Taxonomy" id="294"/>
    <lineage>
        <taxon>Bacteria</taxon>
        <taxon>Pseudomonadati</taxon>
        <taxon>Pseudomonadota</taxon>
        <taxon>Gammaproteobacteria</taxon>
        <taxon>Pseudomonadales</taxon>
        <taxon>Pseudomonadaceae</taxon>
        <taxon>Pseudomonas</taxon>
    </lineage>
</organism>
<gene>
    <name evidence="4" type="ORF">J7E47_09195</name>
</gene>
<sequence>MQPNTEHDQSAGDINRLAVAVSQILSSEGDRVTDIPGLSLHRRQAVTAPMHCIYGLGIGVTLQGRKQAMIGDEILTYVPGQSMVTSVDLPVISHISQASAAKPFLGMMLRFESATVMQVAERMHLSQRMREGAFRPITVQPLDVGVLDALMRLVNLLKEPQLLEAVAPLIKEEIIARLLSGSHGPQLLHVVTAGSPSQHIAKTVAWLKLNFRQALRMDDLAAQAHMSPSTFRQHFRAVTGMSPLQYQKQLRLQAARQLMLSQNVDASSAGGQVGYESASQFSREYSRLFGEPPQRDIKRIRL</sequence>
<evidence type="ECO:0000259" key="3">
    <source>
        <dbReference type="PROSITE" id="PS01124"/>
    </source>
</evidence>
<dbReference type="GO" id="GO:0003700">
    <property type="term" value="F:DNA-binding transcription factor activity"/>
    <property type="evidence" value="ECO:0007669"/>
    <property type="project" value="InterPro"/>
</dbReference>